<keyword evidence="3" id="KW-0862">Zinc</keyword>
<dbReference type="GO" id="GO:0016567">
    <property type="term" value="P:protein ubiquitination"/>
    <property type="evidence" value="ECO:0007669"/>
    <property type="project" value="TreeGrafter"/>
</dbReference>
<dbReference type="eggNOG" id="KOG1940">
    <property type="taxonomic scope" value="Eukaryota"/>
</dbReference>
<dbReference type="OMA" id="NACMSIT"/>
<dbReference type="InterPro" id="IPR017921">
    <property type="entry name" value="Znf_CTCHY"/>
</dbReference>
<evidence type="ECO:0000256" key="1">
    <source>
        <dbReference type="ARBA" id="ARBA00022723"/>
    </source>
</evidence>
<dbReference type="PANTHER" id="PTHR21319">
    <property type="entry name" value="RING FINGER AND CHY ZINC FINGER DOMAIN-CONTAINING PROTEIN 1"/>
    <property type="match status" value="1"/>
</dbReference>
<dbReference type="PROSITE" id="PS51270">
    <property type="entry name" value="ZF_CTCHY"/>
    <property type="match status" value="1"/>
</dbReference>
<feature type="region of interest" description="Disordered" evidence="5">
    <location>
        <begin position="436"/>
        <end position="477"/>
    </location>
</feature>
<feature type="domain" description="RING-type" evidence="6">
    <location>
        <begin position="211"/>
        <end position="254"/>
    </location>
</feature>
<evidence type="ECO:0000256" key="3">
    <source>
        <dbReference type="ARBA" id="ARBA00022833"/>
    </source>
</evidence>
<dbReference type="PANTHER" id="PTHR21319:SF0">
    <property type="entry name" value="AND RING FINGER DOMAIN PROTEIN, PUTATIVE (AFU_ORTHOLOGUE AFUA_1G08900)-RELATED"/>
    <property type="match status" value="1"/>
</dbReference>
<evidence type="ECO:0000313" key="10">
    <source>
        <dbReference type="Proteomes" id="UP000054408"/>
    </source>
</evidence>
<evidence type="ECO:0000259" key="7">
    <source>
        <dbReference type="PROSITE" id="PS51266"/>
    </source>
</evidence>
<evidence type="ECO:0000259" key="6">
    <source>
        <dbReference type="PROSITE" id="PS50089"/>
    </source>
</evidence>
<dbReference type="Pfam" id="PF05495">
    <property type="entry name" value="zf-CHY"/>
    <property type="match status" value="1"/>
</dbReference>
<name>A0A0L0DMR8_THETB</name>
<protein>
    <submittedName>
        <fullName evidence="9">CHY zinc finger domain-containing protein</fullName>
    </submittedName>
</protein>
<dbReference type="Pfam" id="PF14599">
    <property type="entry name" value="zinc_ribbon_6"/>
    <property type="match status" value="1"/>
</dbReference>
<dbReference type="RefSeq" id="XP_013761911.1">
    <property type="nucleotide sequence ID" value="XM_013906457.1"/>
</dbReference>
<dbReference type="STRING" id="461836.A0A0L0DMR8"/>
<gene>
    <name evidence="9" type="ORF">AMSG_01304</name>
</gene>
<keyword evidence="2 4" id="KW-0863">Zinc-finger</keyword>
<dbReference type="GO" id="GO:0008270">
    <property type="term" value="F:zinc ion binding"/>
    <property type="evidence" value="ECO:0007669"/>
    <property type="project" value="UniProtKB-KW"/>
</dbReference>
<dbReference type="Proteomes" id="UP000054408">
    <property type="component" value="Unassembled WGS sequence"/>
</dbReference>
<dbReference type="EMBL" id="GL349437">
    <property type="protein sequence ID" value="KNC53594.1"/>
    <property type="molecule type" value="Genomic_DNA"/>
</dbReference>
<feature type="region of interest" description="Disordered" evidence="5">
    <location>
        <begin position="45"/>
        <end position="72"/>
    </location>
</feature>
<dbReference type="GO" id="GO:0061630">
    <property type="term" value="F:ubiquitin protein ligase activity"/>
    <property type="evidence" value="ECO:0007669"/>
    <property type="project" value="TreeGrafter"/>
</dbReference>
<accession>A0A0L0DMR8</accession>
<dbReference type="SMART" id="SM00184">
    <property type="entry name" value="RING"/>
    <property type="match status" value="1"/>
</dbReference>
<dbReference type="CDD" id="cd16464">
    <property type="entry name" value="RING-H2_Pirh2-like"/>
    <property type="match status" value="1"/>
</dbReference>
<dbReference type="InterPro" id="IPR008913">
    <property type="entry name" value="Znf_CHY"/>
</dbReference>
<sequence>MSSGEEDAQSVLRKKVLAIQRDASLSPAEKSRKIQDIMMAKWRSGNAGASQATSDECDDKAKSWYSPPSETGDDEGILGCKHYPRKCKLWAECCSKFVTCRLCHDEETGDPDHVLDRFSVSKILCMECGTEQAPATNCANCNIAFASYTCLKCNLFDGNPNKSIYHCDKCGLCRVGEGLGIDFWHCDTCQMCLSIDLENHICIEKNIMSNCPVCRDYMFTSTESIQILPRCGHCMHESCFREYVESSLVCPLCSKTIYDMTEQWRRLDNLMALSPMPEDYAESVAHLLCNDCSGRCQVPFNFRGHKCSHCGSYNTRAVHVDHPEHITAARLGGAIPSAAERQAAAAAASAAADDDASASASASEESVTGDQDVPVVIDMDVGESPSGTTTAVFVDASTYEANQIGTEPSVSPQHPPAVVDEPEPVAMLITPTALDVTAEYGHTGPGMSPSSSVPENGSAGGNGDDDDNEVWNVMASP</sequence>
<organism evidence="9 10">
    <name type="scientific">Thecamonas trahens ATCC 50062</name>
    <dbReference type="NCBI Taxonomy" id="461836"/>
    <lineage>
        <taxon>Eukaryota</taxon>
        <taxon>Apusozoa</taxon>
        <taxon>Apusomonadida</taxon>
        <taxon>Apusomonadidae</taxon>
        <taxon>Thecamonas</taxon>
    </lineage>
</organism>
<dbReference type="PROSITE" id="PS51266">
    <property type="entry name" value="ZF_CHY"/>
    <property type="match status" value="1"/>
</dbReference>
<dbReference type="OrthoDB" id="411372at2759"/>
<evidence type="ECO:0000256" key="5">
    <source>
        <dbReference type="SAM" id="MobiDB-lite"/>
    </source>
</evidence>
<dbReference type="InterPro" id="IPR039512">
    <property type="entry name" value="RCHY1_zinc-ribbon"/>
</dbReference>
<dbReference type="SUPFAM" id="SSF161245">
    <property type="entry name" value="Zinc hairpin stack"/>
    <property type="match status" value="1"/>
</dbReference>
<evidence type="ECO:0000259" key="8">
    <source>
        <dbReference type="PROSITE" id="PS51270"/>
    </source>
</evidence>
<evidence type="ECO:0000256" key="2">
    <source>
        <dbReference type="ARBA" id="ARBA00022771"/>
    </source>
</evidence>
<evidence type="ECO:0000256" key="4">
    <source>
        <dbReference type="PROSITE-ProRule" id="PRU00601"/>
    </source>
</evidence>
<dbReference type="GO" id="GO:0006511">
    <property type="term" value="P:ubiquitin-dependent protein catabolic process"/>
    <property type="evidence" value="ECO:0007669"/>
    <property type="project" value="TreeGrafter"/>
</dbReference>
<reference evidence="9 10" key="1">
    <citation type="submission" date="2010-05" db="EMBL/GenBank/DDBJ databases">
        <title>The Genome Sequence of Thecamonas trahens ATCC 50062.</title>
        <authorList>
            <consortium name="The Broad Institute Genome Sequencing Platform"/>
            <person name="Russ C."/>
            <person name="Cuomo C."/>
            <person name="Shea T."/>
            <person name="Young S.K."/>
            <person name="Zeng Q."/>
            <person name="Koehrsen M."/>
            <person name="Haas B."/>
            <person name="Borodovsky M."/>
            <person name="Guigo R."/>
            <person name="Alvarado L."/>
            <person name="Berlin A."/>
            <person name="Bochicchio J."/>
            <person name="Borenstein D."/>
            <person name="Chapman S."/>
            <person name="Chen Z."/>
            <person name="Freedman E."/>
            <person name="Gellesch M."/>
            <person name="Goldberg J."/>
            <person name="Griggs A."/>
            <person name="Gujja S."/>
            <person name="Heilman E."/>
            <person name="Heiman D."/>
            <person name="Hepburn T."/>
            <person name="Howarth C."/>
            <person name="Jen D."/>
            <person name="Larson L."/>
            <person name="Mehta T."/>
            <person name="Park D."/>
            <person name="Pearson M."/>
            <person name="Roberts A."/>
            <person name="Saif S."/>
            <person name="Shenoy N."/>
            <person name="Sisk P."/>
            <person name="Stolte C."/>
            <person name="Sykes S."/>
            <person name="Thomson T."/>
            <person name="Walk T."/>
            <person name="White J."/>
            <person name="Yandava C."/>
            <person name="Burger G."/>
            <person name="Gray M.W."/>
            <person name="Holland P.W.H."/>
            <person name="King N."/>
            <person name="Lang F.B.F."/>
            <person name="Roger A.J."/>
            <person name="Ruiz-Trillo I."/>
            <person name="Lander E."/>
            <person name="Nusbaum C."/>
        </authorList>
    </citation>
    <scope>NUCLEOTIDE SEQUENCE [LARGE SCALE GENOMIC DNA]</scope>
    <source>
        <strain evidence="9 10">ATCC 50062</strain>
    </source>
</reference>
<dbReference type="InterPro" id="IPR037274">
    <property type="entry name" value="Znf_CHY_sf"/>
</dbReference>
<dbReference type="GeneID" id="25561059"/>
<feature type="domain" description="CHY-type" evidence="7">
    <location>
        <begin position="73"/>
        <end position="143"/>
    </location>
</feature>
<dbReference type="GO" id="GO:0005634">
    <property type="term" value="C:nucleus"/>
    <property type="evidence" value="ECO:0007669"/>
    <property type="project" value="TreeGrafter"/>
</dbReference>
<dbReference type="AlphaFoldDB" id="A0A0L0DMR8"/>
<keyword evidence="10" id="KW-1185">Reference proteome</keyword>
<feature type="domain" description="CTCHY-type" evidence="8">
    <location>
        <begin position="145"/>
        <end position="210"/>
    </location>
</feature>
<dbReference type="SUPFAM" id="SSF161219">
    <property type="entry name" value="CHY zinc finger-like"/>
    <property type="match status" value="1"/>
</dbReference>
<dbReference type="SUPFAM" id="SSF57850">
    <property type="entry name" value="RING/U-box"/>
    <property type="match status" value="1"/>
</dbReference>
<proteinExistence type="predicted"/>
<dbReference type="Pfam" id="PF13639">
    <property type="entry name" value="zf-RING_2"/>
    <property type="match status" value="1"/>
</dbReference>
<dbReference type="Gene3D" id="3.30.40.10">
    <property type="entry name" value="Zinc/RING finger domain, C3HC4 (zinc finger)"/>
    <property type="match status" value="1"/>
</dbReference>
<dbReference type="PROSITE" id="PS50089">
    <property type="entry name" value="ZF_RING_2"/>
    <property type="match status" value="1"/>
</dbReference>
<dbReference type="InterPro" id="IPR001841">
    <property type="entry name" value="Znf_RING"/>
</dbReference>
<keyword evidence="1" id="KW-0479">Metal-binding</keyword>
<dbReference type="InterPro" id="IPR013083">
    <property type="entry name" value="Znf_RING/FYVE/PHD"/>
</dbReference>
<dbReference type="InterPro" id="IPR037275">
    <property type="entry name" value="Znf_CTCHY_sf"/>
</dbReference>
<dbReference type="Gene3D" id="2.20.28.10">
    <property type="match status" value="1"/>
</dbReference>
<evidence type="ECO:0000313" key="9">
    <source>
        <dbReference type="EMBL" id="KNC53594.1"/>
    </source>
</evidence>